<name>A0A560HGZ1_9PROT</name>
<dbReference type="Gene3D" id="3.40.30.10">
    <property type="entry name" value="Glutaredoxin"/>
    <property type="match status" value="1"/>
</dbReference>
<organism evidence="2 3">
    <name type="scientific">Nitrospirillum amazonense</name>
    <dbReference type="NCBI Taxonomy" id="28077"/>
    <lineage>
        <taxon>Bacteria</taxon>
        <taxon>Pseudomonadati</taxon>
        <taxon>Pseudomonadota</taxon>
        <taxon>Alphaproteobacteria</taxon>
        <taxon>Rhodospirillales</taxon>
        <taxon>Azospirillaceae</taxon>
        <taxon>Nitrospirillum</taxon>
    </lineage>
</organism>
<feature type="domain" description="DSBA-like thioredoxin" evidence="1">
    <location>
        <begin position="7"/>
        <end position="214"/>
    </location>
</feature>
<dbReference type="EMBL" id="VITR01000001">
    <property type="protein sequence ID" value="TWB45737.1"/>
    <property type="molecule type" value="Genomic_DNA"/>
</dbReference>
<dbReference type="OrthoDB" id="9799122at2"/>
<evidence type="ECO:0000313" key="3">
    <source>
        <dbReference type="Proteomes" id="UP000315751"/>
    </source>
</evidence>
<dbReference type="SUPFAM" id="SSF52833">
    <property type="entry name" value="Thioredoxin-like"/>
    <property type="match status" value="1"/>
</dbReference>
<gene>
    <name evidence="2" type="ORF">FBZ90_10170</name>
</gene>
<dbReference type="CDD" id="cd03024">
    <property type="entry name" value="DsbA_FrnE"/>
    <property type="match status" value="1"/>
</dbReference>
<dbReference type="RefSeq" id="WP_145728911.1">
    <property type="nucleotide sequence ID" value="NZ_VITR01000001.1"/>
</dbReference>
<dbReference type="Pfam" id="PF01323">
    <property type="entry name" value="DSBA"/>
    <property type="match status" value="1"/>
</dbReference>
<keyword evidence="2" id="KW-0413">Isomerase</keyword>
<dbReference type="InterPro" id="IPR036249">
    <property type="entry name" value="Thioredoxin-like_sf"/>
</dbReference>
<dbReference type="AlphaFoldDB" id="A0A560HGZ1"/>
<accession>A0A560HGZ1</accession>
<dbReference type="InterPro" id="IPR001853">
    <property type="entry name" value="DSBA-like_thioredoxin_dom"/>
</dbReference>
<dbReference type="PANTHER" id="PTHR13887">
    <property type="entry name" value="GLUTATHIONE S-TRANSFERASE KAPPA"/>
    <property type="match status" value="1"/>
</dbReference>
<dbReference type="GO" id="GO:0016491">
    <property type="term" value="F:oxidoreductase activity"/>
    <property type="evidence" value="ECO:0007669"/>
    <property type="project" value="InterPro"/>
</dbReference>
<comment type="caution">
    <text evidence="2">The sequence shown here is derived from an EMBL/GenBank/DDBJ whole genome shotgun (WGS) entry which is preliminary data.</text>
</comment>
<reference evidence="2 3" key="1">
    <citation type="submission" date="2019-06" db="EMBL/GenBank/DDBJ databases">
        <title>Genomic Encyclopedia of Type Strains, Phase IV (KMG-V): Genome sequencing to study the core and pangenomes of soil and plant-associated prokaryotes.</title>
        <authorList>
            <person name="Whitman W."/>
        </authorList>
    </citation>
    <scope>NUCLEOTIDE SEQUENCE [LARGE SCALE GENOMIC DNA]</scope>
    <source>
        <strain evidence="2 3">BR 11622</strain>
    </source>
</reference>
<evidence type="ECO:0000259" key="1">
    <source>
        <dbReference type="Pfam" id="PF01323"/>
    </source>
</evidence>
<evidence type="ECO:0000313" key="2">
    <source>
        <dbReference type="EMBL" id="TWB45737.1"/>
    </source>
</evidence>
<proteinExistence type="predicted"/>
<sequence>MTKRLSLNFVSDVSCPWCVIGLKGLLAALARLEGEVEADIHFQPFELNPQMGPEGEDVDEHIARKYGAGAEQMAQTREMIRTRAAAVGFTMSATGANGTKRRIYNTFDAHRLLHWADIQAPERQLALKLALFEAYFTRGEAPSDPDVLLTAVTQAGLDAAEARAILAGDRYGAEVREAEQLWLSRGIQSVPAVIVNGRYLISGGQPPEAYEDALRKIAEAA</sequence>
<dbReference type="PANTHER" id="PTHR13887:SF41">
    <property type="entry name" value="THIOREDOXIN SUPERFAMILY PROTEIN"/>
    <property type="match status" value="1"/>
</dbReference>
<keyword evidence="3" id="KW-1185">Reference proteome</keyword>
<protein>
    <submittedName>
        <fullName evidence="2">Putative DsbA family dithiol-disulfide isomerase</fullName>
    </submittedName>
</protein>
<dbReference type="GO" id="GO:0016853">
    <property type="term" value="F:isomerase activity"/>
    <property type="evidence" value="ECO:0007669"/>
    <property type="project" value="UniProtKB-KW"/>
</dbReference>
<dbReference type="Proteomes" id="UP000315751">
    <property type="component" value="Unassembled WGS sequence"/>
</dbReference>